<organism evidence="2 3">
    <name type="scientific">Candidatus Campbellbacteria bacterium RIFOXYC2_FULL_35_25</name>
    <dbReference type="NCBI Taxonomy" id="1797582"/>
    <lineage>
        <taxon>Bacteria</taxon>
        <taxon>Candidatus Campbelliibacteriota</taxon>
    </lineage>
</organism>
<protein>
    <recommendedName>
        <fullName evidence="4">DUF192 domain-containing protein</fullName>
    </recommendedName>
</protein>
<dbReference type="InterPro" id="IPR038695">
    <property type="entry name" value="Saro_0823-like_sf"/>
</dbReference>
<gene>
    <name evidence="2" type="ORF">A2442_00930</name>
</gene>
<dbReference type="InterPro" id="IPR003795">
    <property type="entry name" value="DUF192"/>
</dbReference>
<dbReference type="PANTHER" id="PTHR37953:SF1">
    <property type="entry name" value="UPF0127 PROTEIN MJ1496"/>
    <property type="match status" value="1"/>
</dbReference>
<name>A0A1F5EJD5_9BACT</name>
<dbReference type="Pfam" id="PF02643">
    <property type="entry name" value="DUF192"/>
    <property type="match status" value="1"/>
</dbReference>
<evidence type="ECO:0000256" key="1">
    <source>
        <dbReference type="SAM" id="Phobius"/>
    </source>
</evidence>
<dbReference type="Gene3D" id="2.60.120.1140">
    <property type="entry name" value="Protein of unknown function DUF192"/>
    <property type="match status" value="1"/>
</dbReference>
<proteinExistence type="predicted"/>
<dbReference type="PANTHER" id="PTHR37953">
    <property type="entry name" value="UPF0127 PROTEIN MJ1496"/>
    <property type="match status" value="1"/>
</dbReference>
<feature type="transmembrane region" description="Helical" evidence="1">
    <location>
        <begin position="12"/>
        <end position="34"/>
    </location>
</feature>
<keyword evidence="1" id="KW-0472">Membrane</keyword>
<dbReference type="EMBL" id="MFAE01000006">
    <property type="protein sequence ID" value="OGD67316.1"/>
    <property type="molecule type" value="Genomic_DNA"/>
</dbReference>
<dbReference type="Proteomes" id="UP000179003">
    <property type="component" value="Unassembled WGS sequence"/>
</dbReference>
<accession>A0A1F5EJD5</accession>
<dbReference type="AlphaFoldDB" id="A0A1F5EJD5"/>
<sequence length="158" mass="18319">MIKRKENKLKMKAKIIFIIALLIATSLLYLFGIFNKKDSNQFDTAVINNSSFRISIADTALERARGLSNKISLPKEEGLLFVFNEIGVYHFWMKDMNFPIDIIWIGEDYKIVYIKENALPESYPEKFNPNQPALYVLEINAGMVSENEIKIEDFVFLE</sequence>
<keyword evidence="1" id="KW-0812">Transmembrane</keyword>
<keyword evidence="1" id="KW-1133">Transmembrane helix</keyword>
<reference evidence="2 3" key="1">
    <citation type="journal article" date="2016" name="Nat. Commun.">
        <title>Thousands of microbial genomes shed light on interconnected biogeochemical processes in an aquifer system.</title>
        <authorList>
            <person name="Anantharaman K."/>
            <person name="Brown C.T."/>
            <person name="Hug L.A."/>
            <person name="Sharon I."/>
            <person name="Castelle C.J."/>
            <person name="Probst A.J."/>
            <person name="Thomas B.C."/>
            <person name="Singh A."/>
            <person name="Wilkins M.J."/>
            <person name="Karaoz U."/>
            <person name="Brodie E.L."/>
            <person name="Williams K.H."/>
            <person name="Hubbard S.S."/>
            <person name="Banfield J.F."/>
        </authorList>
    </citation>
    <scope>NUCLEOTIDE SEQUENCE [LARGE SCALE GENOMIC DNA]</scope>
</reference>
<comment type="caution">
    <text evidence="2">The sequence shown here is derived from an EMBL/GenBank/DDBJ whole genome shotgun (WGS) entry which is preliminary data.</text>
</comment>
<evidence type="ECO:0000313" key="2">
    <source>
        <dbReference type="EMBL" id="OGD67316.1"/>
    </source>
</evidence>
<evidence type="ECO:0000313" key="3">
    <source>
        <dbReference type="Proteomes" id="UP000179003"/>
    </source>
</evidence>
<evidence type="ECO:0008006" key="4">
    <source>
        <dbReference type="Google" id="ProtNLM"/>
    </source>
</evidence>